<evidence type="ECO:0000256" key="5">
    <source>
        <dbReference type="ARBA" id="ARBA00023077"/>
    </source>
</evidence>
<evidence type="ECO:0000259" key="10">
    <source>
        <dbReference type="Pfam" id="PF00593"/>
    </source>
</evidence>
<evidence type="ECO:0000256" key="2">
    <source>
        <dbReference type="ARBA" id="ARBA00022448"/>
    </source>
</evidence>
<dbReference type="InterPro" id="IPR036942">
    <property type="entry name" value="Beta-barrel_TonB_sf"/>
</dbReference>
<organism evidence="12 13">
    <name type="scientific">Bacteroides oleiciplenus</name>
    <dbReference type="NCBI Taxonomy" id="626931"/>
    <lineage>
        <taxon>Bacteria</taxon>
        <taxon>Pseudomonadati</taxon>
        <taxon>Bacteroidota</taxon>
        <taxon>Bacteroidia</taxon>
        <taxon>Bacteroidales</taxon>
        <taxon>Bacteroidaceae</taxon>
        <taxon>Bacteroides</taxon>
    </lineage>
</organism>
<evidence type="ECO:0000256" key="4">
    <source>
        <dbReference type="ARBA" id="ARBA00022692"/>
    </source>
</evidence>
<name>A0A3E5AZW7_9BACE</name>
<keyword evidence="3 8" id="KW-1134">Transmembrane beta strand</keyword>
<dbReference type="Pfam" id="PF07715">
    <property type="entry name" value="Plug"/>
    <property type="match status" value="1"/>
</dbReference>
<evidence type="ECO:0000259" key="11">
    <source>
        <dbReference type="Pfam" id="PF07715"/>
    </source>
</evidence>
<evidence type="ECO:0000256" key="3">
    <source>
        <dbReference type="ARBA" id="ARBA00022452"/>
    </source>
</evidence>
<reference evidence="12 13" key="1">
    <citation type="submission" date="2018-08" db="EMBL/GenBank/DDBJ databases">
        <title>A genome reference for cultivated species of the human gut microbiota.</title>
        <authorList>
            <person name="Zou Y."/>
            <person name="Xue W."/>
            <person name="Luo G."/>
        </authorList>
    </citation>
    <scope>NUCLEOTIDE SEQUENCE [LARGE SCALE GENOMIC DNA]</scope>
    <source>
        <strain evidence="12 13">OM05-15BH</strain>
    </source>
</reference>
<dbReference type="InterPro" id="IPR000531">
    <property type="entry name" value="Beta-barrel_TonB"/>
</dbReference>
<dbReference type="Gene3D" id="2.60.40.1120">
    <property type="entry name" value="Carboxypeptidase-like, regulatory domain"/>
    <property type="match status" value="1"/>
</dbReference>
<dbReference type="SUPFAM" id="SSF49464">
    <property type="entry name" value="Carboxypeptidase regulatory domain-like"/>
    <property type="match status" value="1"/>
</dbReference>
<keyword evidence="7 8" id="KW-0998">Cell outer membrane</keyword>
<proteinExistence type="inferred from homology"/>
<dbReference type="InterPro" id="IPR008969">
    <property type="entry name" value="CarboxyPept-like_regulatory"/>
</dbReference>
<evidence type="ECO:0000256" key="1">
    <source>
        <dbReference type="ARBA" id="ARBA00004571"/>
    </source>
</evidence>
<dbReference type="SUPFAM" id="SSF56935">
    <property type="entry name" value="Porins"/>
    <property type="match status" value="1"/>
</dbReference>
<dbReference type="Gene3D" id="2.170.130.10">
    <property type="entry name" value="TonB-dependent receptor, plug domain"/>
    <property type="match status" value="1"/>
</dbReference>
<evidence type="ECO:0000256" key="9">
    <source>
        <dbReference type="RuleBase" id="RU003357"/>
    </source>
</evidence>
<dbReference type="AlphaFoldDB" id="A0A3E5AZW7"/>
<dbReference type="GO" id="GO:0009279">
    <property type="term" value="C:cell outer membrane"/>
    <property type="evidence" value="ECO:0007669"/>
    <property type="project" value="UniProtKB-SubCell"/>
</dbReference>
<keyword evidence="5 9" id="KW-0798">TonB box</keyword>
<evidence type="ECO:0000313" key="13">
    <source>
        <dbReference type="Proteomes" id="UP000260983"/>
    </source>
</evidence>
<keyword evidence="6 8" id="KW-0472">Membrane</keyword>
<protein>
    <submittedName>
        <fullName evidence="12">TonB-dependent receptor</fullName>
    </submittedName>
</protein>
<dbReference type="Proteomes" id="UP000260983">
    <property type="component" value="Unassembled WGS sequence"/>
</dbReference>
<dbReference type="Gene3D" id="2.40.170.20">
    <property type="entry name" value="TonB-dependent receptor, beta-barrel domain"/>
    <property type="match status" value="1"/>
</dbReference>
<evidence type="ECO:0000256" key="6">
    <source>
        <dbReference type="ARBA" id="ARBA00023136"/>
    </source>
</evidence>
<dbReference type="PROSITE" id="PS52016">
    <property type="entry name" value="TONB_DEPENDENT_REC_3"/>
    <property type="match status" value="1"/>
</dbReference>
<evidence type="ECO:0000313" key="12">
    <source>
        <dbReference type="EMBL" id="RGN30792.1"/>
    </source>
</evidence>
<comment type="subcellular location">
    <subcellularLocation>
        <location evidence="1 8">Cell outer membrane</location>
        <topology evidence="1 8">Multi-pass membrane protein</topology>
    </subcellularLocation>
</comment>
<dbReference type="Pfam" id="PF00593">
    <property type="entry name" value="TonB_dep_Rec_b-barrel"/>
    <property type="match status" value="1"/>
</dbReference>
<dbReference type="InterPro" id="IPR039426">
    <property type="entry name" value="TonB-dep_rcpt-like"/>
</dbReference>
<keyword evidence="4 8" id="KW-0812">Transmembrane</keyword>
<evidence type="ECO:0000256" key="7">
    <source>
        <dbReference type="ARBA" id="ARBA00023237"/>
    </source>
</evidence>
<dbReference type="Pfam" id="PF13715">
    <property type="entry name" value="CarbopepD_reg_2"/>
    <property type="match status" value="1"/>
</dbReference>
<comment type="caution">
    <text evidence="12">The sequence shown here is derived from an EMBL/GenBank/DDBJ whole genome shotgun (WGS) entry which is preliminary data.</text>
</comment>
<keyword evidence="2 8" id="KW-0813">Transport</keyword>
<dbReference type="PANTHER" id="PTHR40980">
    <property type="entry name" value="PLUG DOMAIN-CONTAINING PROTEIN"/>
    <property type="match status" value="1"/>
</dbReference>
<sequence>MSMKLDLGKVFFFILLLVLSTMTALAGNIKGIVLDKQTKEPLTGATIQITGTAQGVVADIDGNYTLNVKDGTYTIAVRYIGYKDILLNSVKVKAETLLNFEMESDAQALGEVSVTAQAKRNNEVALIQEQRRSLVVQSGVSAQQIAKTQDSNASEVISRVPGISIIDEKFVMVRGLSQRYNNVWMNGSAVPSSEADSRAFSFDIIPSSQLDNMVIVKSPAPEYPADFTGGFILINTKDMPSENSFNISIGGAINDQTHFKDFRKAKGSSMDWLGFGNGFRSLDAGMKGTLNMYPGYETGNTARIDVLNNGFNNDWTLKTIKPVGDLKLNMAYNRKWETESGRAIGMLAAVNYSNSYKTYLDMENSLYGPYDTNNDKYVYLRKATDNQYSNDIRLGALLNLTFQPRNSNHRYEFKNIFNQISKDRYSERTGFNAQPDNINNMEYYYSSRTTYNTQFTGRHSFDDSRFDWSVGYAYANRNLPDRRLIERTDRTNETMGIYRISREFTKLDEHIGSANINYRQDFQFGDIAPTLKAGAYGEYRTRTYNTRQFQYGWQPNNSLPKGFQFDNDVANNVLIDSNYGIDKLYMQEEVNYMNNYEGKNTQLSGYIGINVPIGPFSLYAGARYEYARQELIMNTRSYEESLQSTFYDYKDLFPSVNATYKLNEKHQFRLAYGKSVNRPEFRELSTSVYYDFDLGSSVMGNSSLQAAYIQNVDLRYEWYPSNGEQVSIALFYKHFENPIEWTYTMSGGTDPIYSYVNAKGANNYGIEVDIRKNLDFIGMRNFSFSFNGAWIKSKVQFKEGGNNIDRPMQGQSPYLINTGLFYNNPDKGWNAAVLYNRIGKRIIGVGNRYGSSSEGDARNIPNSYEMPRNSIDLSASKKFGKLEIKATVRDLLAERYYFKQFEDVTVNGQARTIEEVTRSYKPGRSYNLAIAYSF</sequence>
<keyword evidence="12" id="KW-0675">Receptor</keyword>
<accession>A0A3E5AZW7</accession>
<dbReference type="PANTHER" id="PTHR40980:SF5">
    <property type="entry name" value="TONB-DEPENDENT RECEPTOR"/>
    <property type="match status" value="1"/>
</dbReference>
<feature type="domain" description="TonB-dependent receptor-like beta-barrel" evidence="10">
    <location>
        <begin position="436"/>
        <end position="881"/>
    </location>
</feature>
<dbReference type="InterPro" id="IPR037066">
    <property type="entry name" value="Plug_dom_sf"/>
</dbReference>
<evidence type="ECO:0000256" key="8">
    <source>
        <dbReference type="PROSITE-ProRule" id="PRU01360"/>
    </source>
</evidence>
<dbReference type="EMBL" id="QSUL01000026">
    <property type="protein sequence ID" value="RGN30792.1"/>
    <property type="molecule type" value="Genomic_DNA"/>
</dbReference>
<gene>
    <name evidence="12" type="ORF">DXB65_22725</name>
</gene>
<feature type="domain" description="TonB-dependent receptor plug" evidence="11">
    <location>
        <begin position="137"/>
        <end position="230"/>
    </location>
</feature>
<dbReference type="InterPro" id="IPR012910">
    <property type="entry name" value="Plug_dom"/>
</dbReference>
<comment type="similarity">
    <text evidence="8 9">Belongs to the TonB-dependent receptor family.</text>
</comment>
<dbReference type="RefSeq" id="WP_085938354.1">
    <property type="nucleotide sequence ID" value="NZ_CABKRN010000005.1"/>
</dbReference>